<reference evidence="3 4" key="1">
    <citation type="submission" date="2019-11" db="EMBL/GenBank/DDBJ databases">
        <authorList>
            <person name="He Y."/>
        </authorList>
    </citation>
    <scope>NUCLEOTIDE SEQUENCE [LARGE SCALE GENOMIC DNA]</scope>
    <source>
        <strain evidence="3 4">SCSIO 58843</strain>
    </source>
</reference>
<feature type="transmembrane region" description="Helical" evidence="1">
    <location>
        <begin position="149"/>
        <end position="169"/>
    </location>
</feature>
<dbReference type="RefSeq" id="WP_153758389.1">
    <property type="nucleotide sequence ID" value="NZ_CP045851.1"/>
</dbReference>
<evidence type="ECO:0000313" key="3">
    <source>
        <dbReference type="EMBL" id="QGG94283.1"/>
    </source>
</evidence>
<dbReference type="KEGG" id="atq:GH723_03750"/>
<feature type="domain" description="Phosphatidic acid phosphatase type 2/haloperoxidase" evidence="2">
    <location>
        <begin position="76"/>
        <end position="192"/>
    </location>
</feature>
<dbReference type="InterPro" id="IPR000326">
    <property type="entry name" value="PAP2/HPO"/>
</dbReference>
<name>A0A5Q2RF30_9ACTN</name>
<evidence type="ECO:0000259" key="2">
    <source>
        <dbReference type="SMART" id="SM00014"/>
    </source>
</evidence>
<feature type="transmembrane region" description="Helical" evidence="1">
    <location>
        <begin position="56"/>
        <end position="73"/>
    </location>
</feature>
<dbReference type="EMBL" id="CP045851">
    <property type="protein sequence ID" value="QGG94283.1"/>
    <property type="molecule type" value="Genomic_DNA"/>
</dbReference>
<sequence>MLVSLTAGAAFVELVDAVTSEEGASSPDAEVARWIAERRTPWVTALMRLTTRLADYAIAGTVAAAAAVALVAARRRGPASALVASSLGAMLVTEVLKEVVGRERPMADGRLVEAAGHAFPSGHSSQAVACYGGLALAVVLTTRSSRRRAAAVAAVAVVALAVGTSRVYLGVHWPADVLSGWIVGLTWLALVASGSLLLQRLDRPRGWWPVERDGSATRCACRRWPGR</sequence>
<dbReference type="Proteomes" id="UP000334019">
    <property type="component" value="Chromosome"/>
</dbReference>
<dbReference type="CDD" id="cd03392">
    <property type="entry name" value="PAP2_like_2"/>
    <property type="match status" value="1"/>
</dbReference>
<protein>
    <submittedName>
        <fullName evidence="3">Phosphatase PAP2 family protein</fullName>
    </submittedName>
</protein>
<dbReference type="SUPFAM" id="SSF48317">
    <property type="entry name" value="Acid phosphatase/Vanadium-dependent haloperoxidase"/>
    <property type="match status" value="1"/>
</dbReference>
<dbReference type="Pfam" id="PF01569">
    <property type="entry name" value="PAP2"/>
    <property type="match status" value="1"/>
</dbReference>
<keyword evidence="1" id="KW-0472">Membrane</keyword>
<keyword evidence="1" id="KW-1133">Transmembrane helix</keyword>
<dbReference type="InterPro" id="IPR036938">
    <property type="entry name" value="PAP2/HPO_sf"/>
</dbReference>
<dbReference type="Gene3D" id="1.20.144.10">
    <property type="entry name" value="Phosphatidic acid phosphatase type 2/haloperoxidase"/>
    <property type="match status" value="2"/>
</dbReference>
<evidence type="ECO:0000313" key="4">
    <source>
        <dbReference type="Proteomes" id="UP000334019"/>
    </source>
</evidence>
<gene>
    <name evidence="3" type="ORF">GH723_03750</name>
</gene>
<dbReference type="AlphaFoldDB" id="A0A5Q2RF30"/>
<keyword evidence="1" id="KW-0812">Transmembrane</keyword>
<feature type="transmembrane region" description="Helical" evidence="1">
    <location>
        <begin position="181"/>
        <end position="198"/>
    </location>
</feature>
<organism evidence="3 4">
    <name type="scientific">Actinomarinicola tropica</name>
    <dbReference type="NCBI Taxonomy" id="2789776"/>
    <lineage>
        <taxon>Bacteria</taxon>
        <taxon>Bacillati</taxon>
        <taxon>Actinomycetota</taxon>
        <taxon>Acidimicrobiia</taxon>
        <taxon>Acidimicrobiales</taxon>
        <taxon>Iamiaceae</taxon>
        <taxon>Actinomarinicola</taxon>
    </lineage>
</organism>
<accession>A0A5Q2RF30</accession>
<dbReference type="SMART" id="SM00014">
    <property type="entry name" value="acidPPc"/>
    <property type="match status" value="1"/>
</dbReference>
<dbReference type="PANTHER" id="PTHR14969:SF13">
    <property type="entry name" value="AT30094P"/>
    <property type="match status" value="1"/>
</dbReference>
<keyword evidence="4" id="KW-1185">Reference proteome</keyword>
<evidence type="ECO:0000256" key="1">
    <source>
        <dbReference type="SAM" id="Phobius"/>
    </source>
</evidence>
<proteinExistence type="predicted"/>
<dbReference type="PANTHER" id="PTHR14969">
    <property type="entry name" value="SPHINGOSINE-1-PHOSPHATE PHOSPHOHYDROLASE"/>
    <property type="match status" value="1"/>
</dbReference>